<sequence>MRTPDIATSMLRLAESLVLLAAPASEQIAWCERHGWCVDELGLDFDWAAGWVVPRVDEQAPGLLSGSLRDVLVRIGERLAEMSGPGGSARWDAEGLAEDSPWAEIRQMAGRALDEIVKLDVVIVIPRPS</sequence>
<dbReference type="EMBL" id="JBHSIT010000011">
    <property type="protein sequence ID" value="MFC4912078.1"/>
    <property type="molecule type" value="Genomic_DNA"/>
</dbReference>
<comment type="caution">
    <text evidence="1">The sequence shown here is derived from an EMBL/GenBank/DDBJ whole genome shotgun (WGS) entry which is preliminary data.</text>
</comment>
<dbReference type="Proteomes" id="UP001595872">
    <property type="component" value="Unassembled WGS sequence"/>
</dbReference>
<name>A0ABV9U6D2_9ACTN</name>
<keyword evidence="2" id="KW-1185">Reference proteome</keyword>
<organism evidence="1 2">
    <name type="scientific">Actinomadura gamaensis</name>
    <dbReference type="NCBI Taxonomy" id="1763541"/>
    <lineage>
        <taxon>Bacteria</taxon>
        <taxon>Bacillati</taxon>
        <taxon>Actinomycetota</taxon>
        <taxon>Actinomycetes</taxon>
        <taxon>Streptosporangiales</taxon>
        <taxon>Thermomonosporaceae</taxon>
        <taxon>Actinomadura</taxon>
    </lineage>
</organism>
<proteinExistence type="predicted"/>
<protein>
    <submittedName>
        <fullName evidence="1">Uncharacterized protein</fullName>
    </submittedName>
</protein>
<evidence type="ECO:0000313" key="1">
    <source>
        <dbReference type="EMBL" id="MFC4912078.1"/>
    </source>
</evidence>
<dbReference type="RefSeq" id="WP_378261651.1">
    <property type="nucleotide sequence ID" value="NZ_JBHSIT010000011.1"/>
</dbReference>
<gene>
    <name evidence="1" type="ORF">ACFPCY_32585</name>
</gene>
<accession>A0ABV9U6D2</accession>
<reference evidence="2" key="1">
    <citation type="journal article" date="2019" name="Int. J. Syst. Evol. Microbiol.">
        <title>The Global Catalogue of Microorganisms (GCM) 10K type strain sequencing project: providing services to taxonomists for standard genome sequencing and annotation.</title>
        <authorList>
            <consortium name="The Broad Institute Genomics Platform"/>
            <consortium name="The Broad Institute Genome Sequencing Center for Infectious Disease"/>
            <person name="Wu L."/>
            <person name="Ma J."/>
        </authorList>
    </citation>
    <scope>NUCLEOTIDE SEQUENCE [LARGE SCALE GENOMIC DNA]</scope>
    <source>
        <strain evidence="2">KLKA75</strain>
    </source>
</reference>
<evidence type="ECO:0000313" key="2">
    <source>
        <dbReference type="Proteomes" id="UP001595872"/>
    </source>
</evidence>